<keyword evidence="1" id="KW-0175">Coiled coil</keyword>
<proteinExistence type="predicted"/>
<feature type="compositionally biased region" description="Basic and acidic residues" evidence="2">
    <location>
        <begin position="92"/>
        <end position="102"/>
    </location>
</feature>
<evidence type="ECO:0000256" key="2">
    <source>
        <dbReference type="SAM" id="MobiDB-lite"/>
    </source>
</evidence>
<evidence type="ECO:0000256" key="1">
    <source>
        <dbReference type="SAM" id="Coils"/>
    </source>
</evidence>
<reference evidence="3 4" key="1">
    <citation type="submission" date="2019-08" db="EMBL/GenBank/DDBJ databases">
        <title>In-depth cultivation of the pig gut microbiome towards novel bacterial diversity and tailored functional studies.</title>
        <authorList>
            <person name="Wylensek D."/>
            <person name="Hitch T.C.A."/>
            <person name="Clavel T."/>
        </authorList>
    </citation>
    <scope>NUCLEOTIDE SEQUENCE [LARGE SCALE GENOMIC DNA]</scope>
    <source>
        <strain evidence="3 4">Oil+RF-744-WCA-WT-11</strain>
    </source>
</reference>
<accession>A0A6L5X2S7</accession>
<evidence type="ECO:0000313" key="4">
    <source>
        <dbReference type="Proteomes" id="UP000481852"/>
    </source>
</evidence>
<keyword evidence="4" id="KW-1185">Reference proteome</keyword>
<dbReference type="Proteomes" id="UP000481852">
    <property type="component" value="Unassembled WGS sequence"/>
</dbReference>
<dbReference type="EMBL" id="VULZ01000002">
    <property type="protein sequence ID" value="MSS13925.1"/>
    <property type="molecule type" value="Genomic_DNA"/>
</dbReference>
<dbReference type="RefSeq" id="WP_154522693.1">
    <property type="nucleotide sequence ID" value="NZ_JAQYJL010000026.1"/>
</dbReference>
<organism evidence="3 4">
    <name type="scientific">Porcincola intestinalis</name>
    <dbReference type="NCBI Taxonomy" id="2606632"/>
    <lineage>
        <taxon>Bacteria</taxon>
        <taxon>Bacillati</taxon>
        <taxon>Bacillota</taxon>
        <taxon>Clostridia</taxon>
        <taxon>Lachnospirales</taxon>
        <taxon>Lachnospiraceae</taxon>
        <taxon>Porcincola</taxon>
    </lineage>
</organism>
<dbReference type="AlphaFoldDB" id="A0A6L5X2S7"/>
<feature type="coiled-coil region" evidence="1">
    <location>
        <begin position="16"/>
        <end position="50"/>
    </location>
</feature>
<comment type="caution">
    <text evidence="3">The sequence shown here is derived from an EMBL/GenBank/DDBJ whole genome shotgun (WGS) entry which is preliminary data.</text>
</comment>
<name>A0A6L5X2S7_9FIRM</name>
<gene>
    <name evidence="3" type="ORF">FYJ35_02525</name>
</gene>
<sequence length="175" mass="20056">MKQDQNGNRDNSREVISRLNQQIFSLKKQVQSASLEMAMMRAQMDDLKKDARRSLRLERFNVPDDAHMEEINETVAMIEKAIGKERRKNRSSRPDREENTSPSRLDERIILIVLKLRRKNFTIREIAAHTGLGFGTVQGIIQKYGSDPGIQNLVTGGTQMELSDYILVKPGEDEN</sequence>
<feature type="region of interest" description="Disordered" evidence="2">
    <location>
        <begin position="82"/>
        <end position="102"/>
    </location>
</feature>
<evidence type="ECO:0000313" key="3">
    <source>
        <dbReference type="EMBL" id="MSS13925.1"/>
    </source>
</evidence>
<protein>
    <submittedName>
        <fullName evidence="3">Uncharacterized protein</fullName>
    </submittedName>
</protein>